<dbReference type="RefSeq" id="WP_002615311.1">
    <property type="nucleotide sequence ID" value="NC_014623.1"/>
</dbReference>
<dbReference type="HOGENOM" id="CLU_044153_1_0_7"/>
<evidence type="ECO:0000259" key="4">
    <source>
        <dbReference type="Pfam" id="PF02668"/>
    </source>
</evidence>
<dbReference type="InterPro" id="IPR050411">
    <property type="entry name" value="AlphaKG_dependent_hydroxylases"/>
</dbReference>
<evidence type="ECO:0000313" key="8">
    <source>
        <dbReference type="Proteomes" id="UP000032702"/>
    </source>
</evidence>
<dbReference type="PATRIC" id="fig|378806.16.peg.4454"/>
<evidence type="ECO:0000256" key="1">
    <source>
        <dbReference type="ARBA" id="ARBA00001954"/>
    </source>
</evidence>
<dbReference type="Proteomes" id="UP000001351">
    <property type="component" value="Chromosome"/>
</dbReference>
<proteinExistence type="predicted"/>
<dbReference type="EMBL" id="CP002271">
    <property type="protein sequence ID" value="ADO67956.1"/>
    <property type="molecule type" value="Genomic_DNA"/>
</dbReference>
<keyword evidence="3" id="KW-0045">Antibiotic biosynthesis</keyword>
<dbReference type="AlphaFoldDB" id="Q08Y84"/>
<evidence type="ECO:0000256" key="2">
    <source>
        <dbReference type="ARBA" id="ARBA00023002"/>
    </source>
</evidence>
<keyword evidence="2" id="KW-0560">Oxidoreductase</keyword>
<dbReference type="KEGG" id="sur:STAUR_0147"/>
<dbReference type="Gene3D" id="3.60.130.10">
    <property type="entry name" value="Clavaminate synthase-like"/>
    <property type="match status" value="1"/>
</dbReference>
<dbReference type="Pfam" id="PF02668">
    <property type="entry name" value="TauD"/>
    <property type="match status" value="1"/>
</dbReference>
<name>Q08Y84_STIAD</name>
<dbReference type="InterPro" id="IPR042098">
    <property type="entry name" value="TauD-like_sf"/>
</dbReference>
<dbReference type="PANTHER" id="PTHR10696">
    <property type="entry name" value="GAMMA-BUTYROBETAINE HYDROXYLASE-RELATED"/>
    <property type="match status" value="1"/>
</dbReference>
<dbReference type="OrthoDB" id="9769888at2"/>
<reference evidence="6 8" key="1">
    <citation type="submission" date="2006-04" db="EMBL/GenBank/DDBJ databases">
        <authorList>
            <person name="Nierman W.C."/>
        </authorList>
    </citation>
    <scope>NUCLEOTIDE SEQUENCE [LARGE SCALE GENOMIC DNA]</scope>
    <source>
        <strain evidence="6 8">DW4/3-1</strain>
    </source>
</reference>
<evidence type="ECO:0000313" key="6">
    <source>
        <dbReference type="EMBL" id="EAU65446.1"/>
    </source>
</evidence>
<dbReference type="GO" id="GO:0017000">
    <property type="term" value="P:antibiotic biosynthetic process"/>
    <property type="evidence" value="ECO:0007669"/>
    <property type="project" value="UniProtKB-KW"/>
</dbReference>
<dbReference type="PANTHER" id="PTHR10696:SF56">
    <property type="entry name" value="TAUD_TFDA-LIKE DOMAIN-CONTAINING PROTEIN"/>
    <property type="match status" value="1"/>
</dbReference>
<dbReference type="eggNOG" id="COG2175">
    <property type="taxonomic scope" value="Bacteria"/>
</dbReference>
<dbReference type="GO" id="GO:0016706">
    <property type="term" value="F:2-oxoglutarate-dependent dioxygenase activity"/>
    <property type="evidence" value="ECO:0007669"/>
    <property type="project" value="UniProtKB-ARBA"/>
</dbReference>
<gene>
    <name evidence="5" type="primary">tauD</name>
    <name evidence="5" type="ordered locus">STAUR_0147</name>
    <name evidence="6" type="ORF">STIAU_2856</name>
</gene>
<dbReference type="SUPFAM" id="SSF51197">
    <property type="entry name" value="Clavaminate synthase-like"/>
    <property type="match status" value="1"/>
</dbReference>
<evidence type="ECO:0000313" key="5">
    <source>
        <dbReference type="EMBL" id="ADO67956.1"/>
    </source>
</evidence>
<accession>Q08Y84</accession>
<dbReference type="Proteomes" id="UP000032702">
    <property type="component" value="Unassembled WGS sequence"/>
</dbReference>
<feature type="domain" description="TauD/TfdA-like" evidence="4">
    <location>
        <begin position="19"/>
        <end position="291"/>
    </location>
</feature>
<evidence type="ECO:0000313" key="7">
    <source>
        <dbReference type="Proteomes" id="UP000001351"/>
    </source>
</evidence>
<protein>
    <submittedName>
        <fullName evidence="5 6">Taurine catabolism dioxygenase TauD</fullName>
    </submittedName>
</protein>
<reference evidence="5 7" key="2">
    <citation type="journal article" date="2011" name="Mol. Biol. Evol.">
        <title>Comparative genomic analysis of fruiting body formation in Myxococcales.</title>
        <authorList>
            <person name="Huntley S."/>
            <person name="Hamann N."/>
            <person name="Wegener-Feldbrugge S."/>
            <person name="Treuner-Lange A."/>
            <person name="Kube M."/>
            <person name="Reinhardt R."/>
            <person name="Klages S."/>
            <person name="Muller R."/>
            <person name="Ronning C.M."/>
            <person name="Nierman W.C."/>
            <person name="Sogaard-Andersen L."/>
        </authorList>
    </citation>
    <scope>NUCLEOTIDE SEQUENCE [LARGE SCALE GENOMIC DNA]</scope>
    <source>
        <strain evidence="5 7">DW4/3-1</strain>
    </source>
</reference>
<dbReference type="STRING" id="378806.STAUR_0147"/>
<sequence>MDSRITQSRYGRGNGVLLTAEGASLEPLEKAEVLGLLKEAGFIVFRGFDANLDTFSSFVQRLSARVTLDPARQFHGAVAQKVDAGYDAIGLHCENSNTPFLPHLCWFFCEKAASAGSQTTVCDGYSVWEALTPATRERFLAQPIQYSRHVEAMKWKGFVFHSLQGRKPFAQIEFSDLQALHDGHTDASAELKPDGSIHYAFRVPAAHRTLFGQRLAFANSILGPSYNYEKPKITFADGSPIPESILEELAQVFEAHTEDIDWRDGEVVVIDNTRVMHGRRAIQDPQRTIYNALSYIGQGGV</sequence>
<keyword evidence="7" id="KW-1185">Reference proteome</keyword>
<comment type="cofactor">
    <cofactor evidence="1">
        <name>Fe(2+)</name>
        <dbReference type="ChEBI" id="CHEBI:29033"/>
    </cofactor>
</comment>
<evidence type="ECO:0000256" key="3">
    <source>
        <dbReference type="ARBA" id="ARBA00023194"/>
    </source>
</evidence>
<dbReference type="InterPro" id="IPR003819">
    <property type="entry name" value="TauD/TfdA-like"/>
</dbReference>
<dbReference type="EMBL" id="AAMD01000082">
    <property type="protein sequence ID" value="EAU65446.1"/>
    <property type="molecule type" value="Genomic_DNA"/>
</dbReference>
<keyword evidence="6" id="KW-0223">Dioxygenase</keyword>
<organism evidence="6 8">
    <name type="scientific">Stigmatella aurantiaca (strain DW4/3-1)</name>
    <dbReference type="NCBI Taxonomy" id="378806"/>
    <lineage>
        <taxon>Bacteria</taxon>
        <taxon>Pseudomonadati</taxon>
        <taxon>Myxococcota</taxon>
        <taxon>Myxococcia</taxon>
        <taxon>Myxococcales</taxon>
        <taxon>Cystobacterineae</taxon>
        <taxon>Archangiaceae</taxon>
        <taxon>Stigmatella</taxon>
    </lineage>
</organism>